<feature type="signal peptide" evidence="1">
    <location>
        <begin position="1"/>
        <end position="31"/>
    </location>
</feature>
<reference evidence="2 3" key="1">
    <citation type="journal article" date="2019" name="ACS Chem. Biol.">
        <title>Identification and Mobilization of a Cryptic Antibiotic Biosynthesis Gene Locus from a Human-Pathogenic Nocardia Isolate.</title>
        <authorList>
            <person name="Herisse M."/>
            <person name="Ishida K."/>
            <person name="Porter J.L."/>
            <person name="Howden B."/>
            <person name="Hertweck C."/>
            <person name="Stinear T.P."/>
            <person name="Pidot S.J."/>
        </authorList>
    </citation>
    <scope>NUCLEOTIDE SEQUENCE [LARGE SCALE GENOMIC DNA]</scope>
    <source>
        <strain evidence="2 3">AUSMDU00012717</strain>
    </source>
</reference>
<dbReference type="RefSeq" id="WP_167473486.1">
    <property type="nucleotide sequence ID" value="NZ_CP046172.1"/>
</dbReference>
<keyword evidence="1" id="KW-0732">Signal</keyword>
<name>A0A6G9YBH5_9NOCA</name>
<dbReference type="KEGG" id="nah:F5544_13145"/>
<sequence length="125" mass="13392">MKGVRRTRRKILGSLCTALLTALLVVGCGTAEPAAADRCPTVSGHEMECGTVTRPLLADQPDNVHDALVDGDRIAAHYILSGTMRDNAVIRTEIWMFGRLAPDGRVLGIDQITRTVPESPGTALK</sequence>
<proteinExistence type="predicted"/>
<feature type="chain" id="PRO_5038818288" description="Lipoprotein" evidence="1">
    <location>
        <begin position="32"/>
        <end position="125"/>
    </location>
</feature>
<organism evidence="2 3">
    <name type="scientific">Nocardia arthritidis</name>
    <dbReference type="NCBI Taxonomy" id="228602"/>
    <lineage>
        <taxon>Bacteria</taxon>
        <taxon>Bacillati</taxon>
        <taxon>Actinomycetota</taxon>
        <taxon>Actinomycetes</taxon>
        <taxon>Mycobacteriales</taxon>
        <taxon>Nocardiaceae</taxon>
        <taxon>Nocardia</taxon>
    </lineage>
</organism>
<gene>
    <name evidence="2" type="ORF">F5544_13145</name>
</gene>
<evidence type="ECO:0008006" key="4">
    <source>
        <dbReference type="Google" id="ProtNLM"/>
    </source>
</evidence>
<protein>
    <recommendedName>
        <fullName evidence="4">Lipoprotein</fullName>
    </recommendedName>
</protein>
<evidence type="ECO:0000256" key="1">
    <source>
        <dbReference type="SAM" id="SignalP"/>
    </source>
</evidence>
<accession>A0A6G9YBH5</accession>
<evidence type="ECO:0000313" key="2">
    <source>
        <dbReference type="EMBL" id="QIS10518.1"/>
    </source>
</evidence>
<dbReference type="EMBL" id="CP046172">
    <property type="protein sequence ID" value="QIS10518.1"/>
    <property type="molecule type" value="Genomic_DNA"/>
</dbReference>
<dbReference type="Proteomes" id="UP000503540">
    <property type="component" value="Chromosome"/>
</dbReference>
<dbReference type="PROSITE" id="PS51257">
    <property type="entry name" value="PROKAR_LIPOPROTEIN"/>
    <property type="match status" value="1"/>
</dbReference>
<dbReference type="AlphaFoldDB" id="A0A6G9YBH5"/>
<keyword evidence="3" id="KW-1185">Reference proteome</keyword>
<evidence type="ECO:0000313" key="3">
    <source>
        <dbReference type="Proteomes" id="UP000503540"/>
    </source>
</evidence>